<protein>
    <recommendedName>
        <fullName evidence="8">Rad21/Rec8-like protein N-terminal domain-containing protein</fullName>
    </recommendedName>
</protein>
<evidence type="ECO:0000256" key="3">
    <source>
        <dbReference type="SAM" id="MobiDB-lite"/>
    </source>
</evidence>
<evidence type="ECO:0000313" key="6">
    <source>
        <dbReference type="EMBL" id="KAK8067932.1"/>
    </source>
</evidence>
<feature type="domain" description="Rad21/Rec8-like protein N-terminal" evidence="5">
    <location>
        <begin position="11"/>
        <end position="114"/>
    </location>
</feature>
<dbReference type="PANTHER" id="PTHR12585">
    <property type="entry name" value="SCC1 / RAD21 FAMILY MEMBER"/>
    <property type="match status" value="1"/>
</dbReference>
<feature type="region of interest" description="Disordered" evidence="3">
    <location>
        <begin position="420"/>
        <end position="540"/>
    </location>
</feature>
<dbReference type="InterPro" id="IPR006910">
    <property type="entry name" value="Rad21_Rec8_N"/>
</dbReference>
<evidence type="ECO:0008006" key="8">
    <source>
        <dbReference type="Google" id="ProtNLM"/>
    </source>
</evidence>
<evidence type="ECO:0000259" key="5">
    <source>
        <dbReference type="Pfam" id="PF04825"/>
    </source>
</evidence>
<feature type="compositionally biased region" description="Basic and acidic residues" evidence="3">
    <location>
        <begin position="445"/>
        <end position="464"/>
    </location>
</feature>
<sequence>MWLATFANIEAVLTDRQYGVATIWIVATVGSCSQTRRVTRKAIQDVEIQKAVEKIIEPGAPIALRLQGSLLFGVSGVFKQQCQYLLTDAQKVNFHMNAFFKNMTRNEIDPEAVQGRRENLMIMDDPDFASGFIPQMPSFNVNADMFQVNSNGRNNTQKTSSQMSPPSLTPGSGSASSQDRFPLQLDIPRSETPDNNLLPQGLQGLSSGQKPAPLGGEGDPFGEDELVPGEDWGIHIDEDGNIVEAAAVGPTILGEDLEPFPMQSIEGGDNLPPFAAQQSKIDEQGDIIMMDEQPLPDVEGLPQAQRDDQKAYEQTSPDADKQGATTQRKRKRKVFHSDERLEISRNVLRDWQDSDAYRRNCCKPKRHQTSAAEARKNAIHLTFGLGIANIGQNMGVPGMIHPLAVQYSGDSLFTAMTGLEVFNDPDKGGRKRARSASEDIEDSEGEGRRVRPRLEDQGDAEHAQHHQGRGDQNGDEDFGLGNDGLDQLSEVGRERQSALEDHPSSAVQPWNRNSSLVPGSSIRGQQPQFGRDQPSSPLNKRAGSIQDIVRYSDGGGDFGFGFGNVGGDSNGSVSDQGFLPLPAEGDNNDLNTQQRNQYAREFLDREGANFLSYMEQTIAESGERRHDEDFEKQRKWVAFDDAFVPARTERTTAAQAFYHVLGLVTKGRMVVEQSSTLQDPFGEIHIGVKIDAGS</sequence>
<evidence type="ECO:0000259" key="4">
    <source>
        <dbReference type="Pfam" id="PF04824"/>
    </source>
</evidence>
<dbReference type="Pfam" id="PF04825">
    <property type="entry name" value="Rad21_Rec8_N"/>
    <property type="match status" value="1"/>
</dbReference>
<dbReference type="EMBL" id="JAQQWM010000004">
    <property type="protein sequence ID" value="KAK8067932.1"/>
    <property type="molecule type" value="Genomic_DNA"/>
</dbReference>
<dbReference type="Proteomes" id="UP001446871">
    <property type="component" value="Unassembled WGS sequence"/>
</dbReference>
<feature type="region of interest" description="Disordered" evidence="3">
    <location>
        <begin position="297"/>
        <end position="335"/>
    </location>
</feature>
<dbReference type="CDD" id="cd21789">
    <property type="entry name" value="Rad21_Rec8_M_SpRec8p-like"/>
    <property type="match status" value="1"/>
</dbReference>
<reference evidence="6 7" key="1">
    <citation type="submission" date="2023-01" db="EMBL/GenBank/DDBJ databases">
        <title>Analysis of 21 Apiospora genomes using comparative genomics revels a genus with tremendous synthesis potential of carbohydrate active enzymes and secondary metabolites.</title>
        <authorList>
            <person name="Sorensen T."/>
        </authorList>
    </citation>
    <scope>NUCLEOTIDE SEQUENCE [LARGE SCALE GENOMIC DNA]</scope>
    <source>
        <strain evidence="6 7">CBS 83171</strain>
    </source>
</reference>
<dbReference type="InterPro" id="IPR006909">
    <property type="entry name" value="Rad21/Rec8_C_eu"/>
</dbReference>
<evidence type="ECO:0000256" key="2">
    <source>
        <dbReference type="ARBA" id="ARBA00023242"/>
    </source>
</evidence>
<feature type="compositionally biased region" description="Polar residues" evidence="3">
    <location>
        <begin position="505"/>
        <end position="538"/>
    </location>
</feature>
<feature type="compositionally biased region" description="Low complexity" evidence="3">
    <location>
        <begin position="197"/>
        <end position="209"/>
    </location>
</feature>
<dbReference type="Pfam" id="PF04824">
    <property type="entry name" value="Rad21_Rec8"/>
    <property type="match status" value="1"/>
</dbReference>
<feature type="region of interest" description="Disordered" evidence="3">
    <location>
        <begin position="148"/>
        <end position="225"/>
    </location>
</feature>
<comment type="subcellular location">
    <subcellularLocation>
        <location evidence="1">Nucleus</location>
    </subcellularLocation>
</comment>
<evidence type="ECO:0000256" key="1">
    <source>
        <dbReference type="ARBA" id="ARBA00004123"/>
    </source>
</evidence>
<feature type="domain" description="Rad21/Rec8-like protein C-terminal eukaryotic" evidence="4">
    <location>
        <begin position="644"/>
        <end position="688"/>
    </location>
</feature>
<keyword evidence="7" id="KW-1185">Reference proteome</keyword>
<accession>A0ABR1V9R0</accession>
<gene>
    <name evidence="6" type="ORF">PG996_007044</name>
</gene>
<feature type="compositionally biased region" description="Basic and acidic residues" evidence="3">
    <location>
        <begin position="491"/>
        <end position="503"/>
    </location>
</feature>
<dbReference type="PANTHER" id="PTHR12585:SF70">
    <property type="entry name" value="RAD21_REC8 N TERMINAL DOMAIN PROTEIN (AFU_ORTHOLOGUE AFUA_6G02900)"/>
    <property type="match status" value="1"/>
</dbReference>
<keyword evidence="2" id="KW-0539">Nucleus</keyword>
<feature type="compositionally biased region" description="Polar residues" evidence="3">
    <location>
        <begin position="148"/>
        <end position="179"/>
    </location>
</feature>
<organism evidence="6 7">
    <name type="scientific">Apiospora saccharicola</name>
    <dbReference type="NCBI Taxonomy" id="335842"/>
    <lineage>
        <taxon>Eukaryota</taxon>
        <taxon>Fungi</taxon>
        <taxon>Dikarya</taxon>
        <taxon>Ascomycota</taxon>
        <taxon>Pezizomycotina</taxon>
        <taxon>Sordariomycetes</taxon>
        <taxon>Xylariomycetidae</taxon>
        <taxon>Amphisphaeriales</taxon>
        <taxon>Apiosporaceae</taxon>
        <taxon>Apiospora</taxon>
    </lineage>
</organism>
<evidence type="ECO:0000313" key="7">
    <source>
        <dbReference type="Proteomes" id="UP001446871"/>
    </source>
</evidence>
<proteinExistence type="predicted"/>
<comment type="caution">
    <text evidence="6">The sequence shown here is derived from an EMBL/GenBank/DDBJ whole genome shotgun (WGS) entry which is preliminary data.</text>
</comment>
<dbReference type="InterPro" id="IPR039781">
    <property type="entry name" value="Rad21/Rec8-like"/>
</dbReference>
<name>A0ABR1V9R0_9PEZI</name>